<evidence type="ECO:0000313" key="3">
    <source>
        <dbReference type="Proteomes" id="UP000554482"/>
    </source>
</evidence>
<evidence type="ECO:0000256" key="1">
    <source>
        <dbReference type="SAM" id="MobiDB-lite"/>
    </source>
</evidence>
<comment type="caution">
    <text evidence="2">The sequence shown here is derived from an EMBL/GenBank/DDBJ whole genome shotgun (WGS) entry which is preliminary data.</text>
</comment>
<dbReference type="OrthoDB" id="10658129at2759"/>
<sequence>MQKINEIVARDPSSKHKDLDNDPVAKIFGIDGRGTVKGYGHGVSKTTLMAAAPYKRKAQEEYMSRIEIQGQVDDMKHQMAEDKRERREIQEQLSALLRMQGSGQRSQRHFSSSPPLSNEGPMNSLSRHTSLSSQQACKLLSIGGRLVAYGTIATNSDGTTYKVMIDEVEDWDAELFGVIGKTFRDTNIGDTIELSTILTRLL</sequence>
<dbReference type="EMBL" id="JABWDY010001596">
    <property type="protein sequence ID" value="KAF5207290.1"/>
    <property type="molecule type" value="Genomic_DNA"/>
</dbReference>
<feature type="compositionally biased region" description="Polar residues" evidence="1">
    <location>
        <begin position="101"/>
        <end position="128"/>
    </location>
</feature>
<feature type="compositionally biased region" description="Basic and acidic residues" evidence="1">
    <location>
        <begin position="8"/>
        <end position="20"/>
    </location>
</feature>
<feature type="region of interest" description="Disordered" evidence="1">
    <location>
        <begin position="1"/>
        <end position="20"/>
    </location>
</feature>
<dbReference type="Proteomes" id="UP000554482">
    <property type="component" value="Unassembled WGS sequence"/>
</dbReference>
<dbReference type="AlphaFoldDB" id="A0A7J6XFU6"/>
<keyword evidence="3" id="KW-1185">Reference proteome</keyword>
<name>A0A7J6XFU6_THATH</name>
<accession>A0A7J6XFU6</accession>
<evidence type="ECO:0000313" key="2">
    <source>
        <dbReference type="EMBL" id="KAF5207290.1"/>
    </source>
</evidence>
<protein>
    <submittedName>
        <fullName evidence="2">Uncharacterized protein</fullName>
    </submittedName>
</protein>
<reference evidence="2 3" key="1">
    <citation type="submission" date="2020-06" db="EMBL/GenBank/DDBJ databases">
        <title>Transcriptomic and genomic resources for Thalictrum thalictroides and T. hernandezii: Facilitating candidate gene discovery in an emerging model plant lineage.</title>
        <authorList>
            <person name="Arias T."/>
            <person name="Riano-Pachon D.M."/>
            <person name="Di Stilio V.S."/>
        </authorList>
    </citation>
    <scope>NUCLEOTIDE SEQUENCE [LARGE SCALE GENOMIC DNA]</scope>
    <source>
        <strain evidence="3">cv. WT478/WT964</strain>
        <tissue evidence="2">Leaves</tissue>
    </source>
</reference>
<organism evidence="2 3">
    <name type="scientific">Thalictrum thalictroides</name>
    <name type="common">Rue-anemone</name>
    <name type="synonym">Anemone thalictroides</name>
    <dbReference type="NCBI Taxonomy" id="46969"/>
    <lineage>
        <taxon>Eukaryota</taxon>
        <taxon>Viridiplantae</taxon>
        <taxon>Streptophyta</taxon>
        <taxon>Embryophyta</taxon>
        <taxon>Tracheophyta</taxon>
        <taxon>Spermatophyta</taxon>
        <taxon>Magnoliopsida</taxon>
        <taxon>Ranunculales</taxon>
        <taxon>Ranunculaceae</taxon>
        <taxon>Thalictroideae</taxon>
        <taxon>Thalictrum</taxon>
    </lineage>
</organism>
<proteinExistence type="predicted"/>
<feature type="region of interest" description="Disordered" evidence="1">
    <location>
        <begin position="98"/>
        <end position="128"/>
    </location>
</feature>
<gene>
    <name evidence="2" type="ORF">FRX31_003121</name>
</gene>